<dbReference type="GO" id="GO:0005524">
    <property type="term" value="F:ATP binding"/>
    <property type="evidence" value="ECO:0007669"/>
    <property type="project" value="UniProtKB-UniRule"/>
</dbReference>
<organism evidence="3">
    <name type="scientific">Salvia splendens</name>
    <name type="common">Scarlet sage</name>
    <dbReference type="NCBI Taxonomy" id="180675"/>
    <lineage>
        <taxon>Eukaryota</taxon>
        <taxon>Viridiplantae</taxon>
        <taxon>Streptophyta</taxon>
        <taxon>Embryophyta</taxon>
        <taxon>Tracheophyta</taxon>
        <taxon>Spermatophyta</taxon>
        <taxon>Magnoliopsida</taxon>
        <taxon>eudicotyledons</taxon>
        <taxon>Gunneridae</taxon>
        <taxon>Pentapetalae</taxon>
        <taxon>asterids</taxon>
        <taxon>lamiids</taxon>
        <taxon>Lamiales</taxon>
        <taxon>Lamiaceae</taxon>
        <taxon>Nepetoideae</taxon>
        <taxon>Mentheae</taxon>
        <taxon>Salviinae</taxon>
        <taxon>Salvia</taxon>
        <taxon>Salvia subgen. Calosphace</taxon>
        <taxon>core Calosphace</taxon>
    </lineage>
</organism>
<keyword evidence="1" id="KW-0067">ATP-binding</keyword>
<feature type="signal peptide" evidence="2">
    <location>
        <begin position="1"/>
        <end position="20"/>
    </location>
</feature>
<name>A0A8X8VYN1_SALSN</name>
<dbReference type="InterPro" id="IPR017441">
    <property type="entry name" value="Protein_kinase_ATP_BS"/>
</dbReference>
<comment type="caution">
    <text evidence="3">The sequence shown here is derived from an EMBL/GenBank/DDBJ whole genome shotgun (WGS) entry which is preliminary data.</text>
</comment>
<gene>
    <name evidence="3" type="ORF">SASPL_153636</name>
</gene>
<evidence type="ECO:0000313" key="4">
    <source>
        <dbReference type="Proteomes" id="UP000298416"/>
    </source>
</evidence>
<dbReference type="InterPro" id="IPR011009">
    <property type="entry name" value="Kinase-like_dom_sf"/>
</dbReference>
<protein>
    <submittedName>
        <fullName evidence="3">Uncharacterized protein</fullName>
    </submittedName>
</protein>
<dbReference type="AlphaFoldDB" id="A0A8X8VYN1"/>
<feature type="binding site" evidence="1">
    <location>
        <position position="448"/>
    </location>
    <ligand>
        <name>ATP</name>
        <dbReference type="ChEBI" id="CHEBI:30616"/>
    </ligand>
</feature>
<dbReference type="Proteomes" id="UP000298416">
    <property type="component" value="Unassembled WGS sequence"/>
</dbReference>
<keyword evidence="4" id="KW-1185">Reference proteome</keyword>
<proteinExistence type="predicted"/>
<dbReference type="PANTHER" id="PTHR37763:SF1">
    <property type="entry name" value="EXOSOME COMPLEX EXONUCLEASE"/>
    <property type="match status" value="1"/>
</dbReference>
<evidence type="ECO:0000256" key="1">
    <source>
        <dbReference type="PROSITE-ProRule" id="PRU10141"/>
    </source>
</evidence>
<sequence length="1205" mass="135197">MKPNRLISICCFIFSFITDAADPDHISINCGGGAAAATAFGGREWLGDAAAAEGSSKSSAVAREVVAGVDPVPYKTARLSRSKFYYSLALTPGQKIIRLHFNPVAYHGFPSFDDLFTVEAGPYTLLSNFSASITARALSLNILTKEFCINILQQHQHFSLIFSPETESKHSYAFINGIEIVSVPSAISYCHGGDSGIRVVAQNYIVHLDNSTALEIVHRQNVKWGSDDGMFGMWESSLKQKAYNHRIWRVSVDVGFRYMVRLHLCELGLKMNNDFILLINDMIVLTSPDDLVLLRQSYNYMVVVEGPKHEGKRNISVSLHSRSEFLDKHGPLEGFEVFKLSNHDMSLASPNPPLPSKPHHVVDTESSVSQTAVVFTVLCLGTVAFIMQRARDGGEPLSRSERLCRCFSLTEIEVFTKNFNQEYVVGKGGFGYVYKGFMDNGREIVAIKRLKPSSKQGERGGLTKWAKEKIDSGDIDEIIAQSLIGEISKDSLVTFLGVAERCVADEPKERPKMTEIITELELSLVQHENYGVSSFTRETSLVGDQLLTVSNVQSEEIVMIHSRRKAYKVWWALLKSLWKIRKPSSCKMQMVGISEKLMACKMLHSFLTKTKHLHARNNVIIATTRSKHHSGLEEDVPAREWCEVAFLKMKKWSQSLKELDLIGGRLVNINDHSRIFDAKLEKKMHAFKSIGRELILLPSMQETLRDNLRNSSVDQRCKELDYFCGPHETEALTVSSLTKVADMLSISAQQKKVVRKNIGPQVTQHKIWTGALSQILNGLKSEVELRNLRGPTSKEIMLSQQILAGCLKILESAMSYDVESSSWMCLPPTKGANATDSPKWGDALEMCTDLVSCLSDESELAFHVSKLEAMKEGLFQLRDVLIDKNIGYKENRYQEHLVQKRLTKTLGHSLKCLFTLLMHYLYGTVVDVEMEVRGGVHVIGIRQKVCLYAGRILTLDEEEVVRSGVKQLDGAMGLFKFVWENAGAKGELEVEGHLWCVGARNSYQEFGFGSKQPSNKLYFLVLYGRITSNERAAAGPWEEEGGLTKWAKEKINNLQIAEIVAPSLRGEISADSVATFVEVAERSLAEMTEIIIQLELAIKQQERYGVSSLTQEISVGVEQLLPASNEIKTMNSRRKSYNVWSTVRKRILKIIKPSSCKMHLVDISGITFFYQNQRFIFFYHHWFITVYFAAPSSLHCLEGGSGIRI</sequence>
<dbReference type="FunFam" id="2.60.120.430:FF:000003">
    <property type="entry name" value="FERONIA receptor-like kinase"/>
    <property type="match status" value="1"/>
</dbReference>
<dbReference type="SUPFAM" id="SSF56112">
    <property type="entry name" value="Protein kinase-like (PK-like)"/>
    <property type="match status" value="1"/>
</dbReference>
<evidence type="ECO:0000313" key="3">
    <source>
        <dbReference type="EMBL" id="KAG6384817.1"/>
    </source>
</evidence>
<dbReference type="Gene3D" id="2.60.120.430">
    <property type="entry name" value="Galactose-binding lectin"/>
    <property type="match status" value="1"/>
</dbReference>
<reference evidence="3" key="1">
    <citation type="submission" date="2018-01" db="EMBL/GenBank/DDBJ databases">
        <authorList>
            <person name="Mao J.F."/>
        </authorList>
    </citation>
    <scope>NUCLEOTIDE SEQUENCE</scope>
    <source>
        <strain evidence="3">Huo1</strain>
        <tissue evidence="3">Leaf</tissue>
    </source>
</reference>
<keyword evidence="2" id="KW-0732">Signal</keyword>
<evidence type="ECO:0000256" key="2">
    <source>
        <dbReference type="SAM" id="SignalP"/>
    </source>
</evidence>
<feature type="chain" id="PRO_5036482591" evidence="2">
    <location>
        <begin position="21"/>
        <end position="1205"/>
    </location>
</feature>
<dbReference type="Gene3D" id="3.30.200.20">
    <property type="entry name" value="Phosphorylase Kinase, domain 1"/>
    <property type="match status" value="1"/>
</dbReference>
<accession>A0A8X8VYN1</accession>
<reference evidence="3" key="2">
    <citation type="submission" date="2020-08" db="EMBL/GenBank/DDBJ databases">
        <title>Plant Genome Project.</title>
        <authorList>
            <person name="Zhang R.-G."/>
        </authorList>
    </citation>
    <scope>NUCLEOTIDE SEQUENCE</scope>
    <source>
        <strain evidence="3">Huo1</strain>
        <tissue evidence="3">Leaf</tissue>
    </source>
</reference>
<keyword evidence="1" id="KW-0547">Nucleotide-binding</keyword>
<dbReference type="EMBL" id="PNBA02000022">
    <property type="protein sequence ID" value="KAG6384817.1"/>
    <property type="molecule type" value="Genomic_DNA"/>
</dbReference>
<dbReference type="PANTHER" id="PTHR37763">
    <property type="entry name" value="EXOSOME COMPLEX EXONUCLEASE"/>
    <property type="match status" value="1"/>
</dbReference>
<dbReference type="PROSITE" id="PS00107">
    <property type="entry name" value="PROTEIN_KINASE_ATP"/>
    <property type="match status" value="1"/>
</dbReference>